<dbReference type="GO" id="GO:0005524">
    <property type="term" value="F:ATP binding"/>
    <property type="evidence" value="ECO:0007669"/>
    <property type="project" value="UniProtKB-KW"/>
</dbReference>
<dbReference type="STRING" id="1157962.A0A250WZ33"/>
<dbReference type="PANTHER" id="PTHR33540:SF2">
    <property type="entry name" value="TRNA THREONYLCARBAMOYLADENOSINE BIOSYNTHESIS PROTEIN TSAE"/>
    <property type="match status" value="1"/>
</dbReference>
<organism evidence="11 12">
    <name type="scientific">Chlamydomonas eustigma</name>
    <dbReference type="NCBI Taxonomy" id="1157962"/>
    <lineage>
        <taxon>Eukaryota</taxon>
        <taxon>Viridiplantae</taxon>
        <taxon>Chlorophyta</taxon>
        <taxon>core chlorophytes</taxon>
        <taxon>Chlorophyceae</taxon>
        <taxon>CS clade</taxon>
        <taxon>Chlamydomonadales</taxon>
        <taxon>Chlamydomonadaceae</taxon>
        <taxon>Chlamydomonas</taxon>
    </lineage>
</organism>
<comment type="subcellular location">
    <subcellularLocation>
        <location evidence="1">Cytoplasm</location>
    </subcellularLocation>
</comment>
<accession>A0A250WZ33</accession>
<name>A0A250WZ33_9CHLO</name>
<dbReference type="NCBIfam" id="TIGR00150">
    <property type="entry name" value="T6A_YjeE"/>
    <property type="match status" value="1"/>
</dbReference>
<dbReference type="GO" id="GO:0005737">
    <property type="term" value="C:cytoplasm"/>
    <property type="evidence" value="ECO:0007669"/>
    <property type="project" value="UniProtKB-SubCell"/>
</dbReference>
<comment type="similarity">
    <text evidence="2">Belongs to the TsaE family.</text>
</comment>
<keyword evidence="7" id="KW-0547">Nucleotide-binding</keyword>
<evidence type="ECO:0000256" key="4">
    <source>
        <dbReference type="ARBA" id="ARBA00022490"/>
    </source>
</evidence>
<evidence type="ECO:0000256" key="9">
    <source>
        <dbReference type="ARBA" id="ARBA00022842"/>
    </source>
</evidence>
<keyword evidence="6" id="KW-0479">Metal-binding</keyword>
<evidence type="ECO:0000313" key="12">
    <source>
        <dbReference type="Proteomes" id="UP000232323"/>
    </source>
</evidence>
<gene>
    <name evidence="11" type="ORF">CEUSTIGMA_g3547.t1</name>
</gene>
<sequence length="253" mass="28364">MLNRTLTRCQRNHAERRVKSLRRKTQAVIASGHIPSSVANVVASSHSALVLYAINEEGMAALASAFSTILEPGDCYCLYGSVGAGKSVWSRAFIRAASDDPSLPVPSPTFLLQNTYDQHGLPEIHHFDLYRLQSEHEMMRLDLNTSFKNAVCLIEWPERLGSLLPQVHMAVHISILDEDEVPLSMLEKTVQGVRLNDEVAACSLTEDIIEEDVEFYDQRCRRVEFIPCGQKWSQRLTALKGLLSHKQEALYGT</sequence>
<keyword evidence="9" id="KW-0460">Magnesium</keyword>
<dbReference type="SUPFAM" id="SSF52540">
    <property type="entry name" value="P-loop containing nucleoside triphosphate hydrolases"/>
    <property type="match status" value="1"/>
</dbReference>
<dbReference type="GO" id="GO:0002949">
    <property type="term" value="P:tRNA threonylcarbamoyladenosine modification"/>
    <property type="evidence" value="ECO:0007669"/>
    <property type="project" value="InterPro"/>
</dbReference>
<evidence type="ECO:0000256" key="1">
    <source>
        <dbReference type="ARBA" id="ARBA00004496"/>
    </source>
</evidence>
<keyword evidence="8" id="KW-0067">ATP-binding</keyword>
<dbReference type="InterPro" id="IPR027417">
    <property type="entry name" value="P-loop_NTPase"/>
</dbReference>
<dbReference type="GO" id="GO:0046872">
    <property type="term" value="F:metal ion binding"/>
    <property type="evidence" value="ECO:0007669"/>
    <property type="project" value="UniProtKB-KW"/>
</dbReference>
<evidence type="ECO:0000256" key="7">
    <source>
        <dbReference type="ARBA" id="ARBA00022741"/>
    </source>
</evidence>
<keyword evidence="12" id="KW-1185">Reference proteome</keyword>
<dbReference type="OrthoDB" id="507945at2759"/>
<evidence type="ECO:0000313" key="11">
    <source>
        <dbReference type="EMBL" id="GAX76104.1"/>
    </source>
</evidence>
<dbReference type="Gene3D" id="3.40.50.300">
    <property type="entry name" value="P-loop containing nucleotide triphosphate hydrolases"/>
    <property type="match status" value="1"/>
</dbReference>
<evidence type="ECO:0000256" key="6">
    <source>
        <dbReference type="ARBA" id="ARBA00022723"/>
    </source>
</evidence>
<dbReference type="PANTHER" id="PTHR33540">
    <property type="entry name" value="TRNA THREONYLCARBAMOYLADENOSINE BIOSYNTHESIS PROTEIN TSAE"/>
    <property type="match status" value="1"/>
</dbReference>
<keyword evidence="5" id="KW-0819">tRNA processing</keyword>
<reference evidence="11 12" key="1">
    <citation type="submission" date="2017-08" db="EMBL/GenBank/DDBJ databases">
        <title>Acidophilic green algal genome provides insights into adaptation to an acidic environment.</title>
        <authorList>
            <person name="Hirooka S."/>
            <person name="Hirose Y."/>
            <person name="Kanesaki Y."/>
            <person name="Higuchi S."/>
            <person name="Fujiwara T."/>
            <person name="Onuma R."/>
            <person name="Era A."/>
            <person name="Ohbayashi R."/>
            <person name="Uzuka A."/>
            <person name="Nozaki H."/>
            <person name="Yoshikawa H."/>
            <person name="Miyagishima S.Y."/>
        </authorList>
    </citation>
    <scope>NUCLEOTIDE SEQUENCE [LARGE SCALE GENOMIC DNA]</scope>
    <source>
        <strain evidence="11 12">NIES-2499</strain>
    </source>
</reference>
<comment type="caution">
    <text evidence="11">The sequence shown here is derived from an EMBL/GenBank/DDBJ whole genome shotgun (WGS) entry which is preliminary data.</text>
</comment>
<dbReference type="Pfam" id="PF02367">
    <property type="entry name" value="TsaE"/>
    <property type="match status" value="1"/>
</dbReference>
<evidence type="ECO:0000256" key="5">
    <source>
        <dbReference type="ARBA" id="ARBA00022694"/>
    </source>
</evidence>
<dbReference type="EMBL" id="BEGY01000015">
    <property type="protein sequence ID" value="GAX76104.1"/>
    <property type="molecule type" value="Genomic_DNA"/>
</dbReference>
<evidence type="ECO:0000256" key="2">
    <source>
        <dbReference type="ARBA" id="ARBA00007599"/>
    </source>
</evidence>
<dbReference type="AlphaFoldDB" id="A0A250WZ33"/>
<evidence type="ECO:0000256" key="10">
    <source>
        <dbReference type="ARBA" id="ARBA00032441"/>
    </source>
</evidence>
<keyword evidence="4" id="KW-0963">Cytoplasm</keyword>
<proteinExistence type="inferred from homology"/>
<dbReference type="InterPro" id="IPR003442">
    <property type="entry name" value="T6A_TsaE"/>
</dbReference>
<dbReference type="Proteomes" id="UP000232323">
    <property type="component" value="Unassembled WGS sequence"/>
</dbReference>
<evidence type="ECO:0000256" key="3">
    <source>
        <dbReference type="ARBA" id="ARBA00019010"/>
    </source>
</evidence>
<evidence type="ECO:0000256" key="8">
    <source>
        <dbReference type="ARBA" id="ARBA00022840"/>
    </source>
</evidence>
<protein>
    <recommendedName>
        <fullName evidence="3">tRNA threonylcarbamoyladenosine biosynthesis protein TsaE</fullName>
    </recommendedName>
    <alternativeName>
        <fullName evidence="10">t(6)A37 threonylcarbamoyladenosine biosynthesis protein TsaE</fullName>
    </alternativeName>
</protein>